<dbReference type="GO" id="GO:0006888">
    <property type="term" value="P:endoplasmic reticulum to Golgi vesicle-mediated transport"/>
    <property type="evidence" value="ECO:0007669"/>
    <property type="project" value="InterPro"/>
</dbReference>
<evidence type="ECO:0000313" key="11">
    <source>
        <dbReference type="EnsemblMetazoa" id="Aqu2.1.39876_001"/>
    </source>
</evidence>
<evidence type="ECO:0000256" key="5">
    <source>
        <dbReference type="ARBA" id="ARBA00022692"/>
    </source>
</evidence>
<comment type="similarity">
    <text evidence="2">Belongs to the GOSR1 family.</text>
</comment>
<sequence>MYQKIYKSSSALNRRTELYLKEHEHIRGSDTLADEAISIAMTTKENLSHQRGAFSNITSRMQAVTHRFPLINSVVQKINLRKRRDSLILGAVIAVCLIILLYFIVR</sequence>
<dbReference type="eggNOG" id="KOG3208">
    <property type="taxonomic scope" value="Eukaryota"/>
</dbReference>
<keyword evidence="5 10" id="KW-0812">Transmembrane</keyword>
<evidence type="ECO:0000256" key="4">
    <source>
        <dbReference type="ARBA" id="ARBA00022448"/>
    </source>
</evidence>
<evidence type="ECO:0000256" key="8">
    <source>
        <dbReference type="ARBA" id="ARBA00023034"/>
    </source>
</evidence>
<keyword evidence="7 10" id="KW-1133">Transmembrane helix</keyword>
<keyword evidence="8" id="KW-0333">Golgi apparatus</keyword>
<evidence type="ECO:0000256" key="9">
    <source>
        <dbReference type="ARBA" id="ARBA00023136"/>
    </source>
</evidence>
<dbReference type="GO" id="GO:0005484">
    <property type="term" value="F:SNAP receptor activity"/>
    <property type="evidence" value="ECO:0007669"/>
    <property type="project" value="TreeGrafter"/>
</dbReference>
<protein>
    <recommendedName>
        <fullName evidence="3">Golgi SNAP receptor complex member 1</fullName>
    </recommendedName>
</protein>
<evidence type="ECO:0000256" key="3">
    <source>
        <dbReference type="ARBA" id="ARBA00015612"/>
    </source>
</evidence>
<evidence type="ECO:0000256" key="10">
    <source>
        <dbReference type="SAM" id="Phobius"/>
    </source>
</evidence>
<evidence type="ECO:0000256" key="1">
    <source>
        <dbReference type="ARBA" id="ARBA00004409"/>
    </source>
</evidence>
<keyword evidence="6" id="KW-0653">Protein transport</keyword>
<evidence type="ECO:0000256" key="7">
    <source>
        <dbReference type="ARBA" id="ARBA00022989"/>
    </source>
</evidence>
<proteinExistence type="inferred from homology"/>
<keyword evidence="4" id="KW-0813">Transport</keyword>
<accession>A0A1X7VHS8</accession>
<evidence type="ECO:0000256" key="6">
    <source>
        <dbReference type="ARBA" id="ARBA00022927"/>
    </source>
</evidence>
<feature type="transmembrane region" description="Helical" evidence="10">
    <location>
        <begin position="87"/>
        <end position="105"/>
    </location>
</feature>
<dbReference type="GO" id="GO:0005801">
    <property type="term" value="C:cis-Golgi network"/>
    <property type="evidence" value="ECO:0007669"/>
    <property type="project" value="InterPro"/>
</dbReference>
<dbReference type="PANTHER" id="PTHR21094">
    <property type="entry name" value="GOS-28 SNARE- RELATED"/>
    <property type="match status" value="1"/>
</dbReference>
<dbReference type="GO" id="GO:0005797">
    <property type="term" value="C:Golgi medial cisterna"/>
    <property type="evidence" value="ECO:0007669"/>
    <property type="project" value="TreeGrafter"/>
</dbReference>
<dbReference type="InterPro" id="IPR023601">
    <property type="entry name" value="Golgi_SNAP_su1"/>
</dbReference>
<dbReference type="EnsemblMetazoa" id="Aqu2.1.39876_001">
    <property type="protein sequence ID" value="Aqu2.1.39876_001"/>
    <property type="gene ID" value="Aqu2.1.39876"/>
</dbReference>
<dbReference type="Pfam" id="PF12352">
    <property type="entry name" value="V-SNARE_C"/>
    <property type="match status" value="1"/>
</dbReference>
<dbReference type="STRING" id="400682.A0A1X7VHS8"/>
<dbReference type="InParanoid" id="A0A1X7VHS8"/>
<organism evidence="11">
    <name type="scientific">Amphimedon queenslandica</name>
    <name type="common">Sponge</name>
    <dbReference type="NCBI Taxonomy" id="400682"/>
    <lineage>
        <taxon>Eukaryota</taxon>
        <taxon>Metazoa</taxon>
        <taxon>Porifera</taxon>
        <taxon>Demospongiae</taxon>
        <taxon>Heteroscleromorpha</taxon>
        <taxon>Haplosclerida</taxon>
        <taxon>Niphatidae</taxon>
        <taxon>Amphimedon</taxon>
    </lineage>
</organism>
<dbReference type="GO" id="GO:0000139">
    <property type="term" value="C:Golgi membrane"/>
    <property type="evidence" value="ECO:0007669"/>
    <property type="project" value="UniProtKB-SubCell"/>
</dbReference>
<dbReference type="GO" id="GO:0015031">
    <property type="term" value="P:protein transport"/>
    <property type="evidence" value="ECO:0007669"/>
    <property type="project" value="UniProtKB-KW"/>
</dbReference>
<dbReference type="PANTHER" id="PTHR21094:SF2">
    <property type="entry name" value="GOLGI SNAP RECEPTOR COMPLEX MEMBER 1"/>
    <property type="match status" value="1"/>
</dbReference>
<dbReference type="GO" id="GO:0031201">
    <property type="term" value="C:SNARE complex"/>
    <property type="evidence" value="ECO:0007669"/>
    <property type="project" value="TreeGrafter"/>
</dbReference>
<name>A0A1X7VHS8_AMPQE</name>
<reference evidence="11" key="1">
    <citation type="submission" date="2017-05" db="UniProtKB">
        <authorList>
            <consortium name="EnsemblMetazoa"/>
        </authorList>
    </citation>
    <scope>IDENTIFICATION</scope>
</reference>
<evidence type="ECO:0000256" key="2">
    <source>
        <dbReference type="ARBA" id="ARBA00008473"/>
    </source>
</evidence>
<keyword evidence="9 10" id="KW-0472">Membrane</keyword>
<dbReference type="GO" id="GO:0006906">
    <property type="term" value="P:vesicle fusion"/>
    <property type="evidence" value="ECO:0007669"/>
    <property type="project" value="TreeGrafter"/>
</dbReference>
<dbReference type="OMA" id="NISHMDD"/>
<dbReference type="GO" id="GO:0048219">
    <property type="term" value="P:inter-Golgi cisterna vesicle-mediated transport"/>
    <property type="evidence" value="ECO:0007669"/>
    <property type="project" value="TreeGrafter"/>
</dbReference>
<dbReference type="CDD" id="cd15864">
    <property type="entry name" value="SNARE_GS28"/>
    <property type="match status" value="1"/>
</dbReference>
<comment type="subcellular location">
    <subcellularLocation>
        <location evidence="1">Golgi apparatus membrane</location>
        <topology evidence="1">Single-pass type IV membrane protein</topology>
    </subcellularLocation>
</comment>
<dbReference type="AlphaFoldDB" id="A0A1X7VHS8"/>